<dbReference type="Gene3D" id="3.30.710.10">
    <property type="entry name" value="Potassium Channel Kv1.1, Chain A"/>
    <property type="match status" value="1"/>
</dbReference>
<dbReference type="OrthoDB" id="437909at2759"/>
<evidence type="ECO:0000256" key="1">
    <source>
        <dbReference type="SAM" id="MobiDB-lite"/>
    </source>
</evidence>
<reference evidence="3" key="1">
    <citation type="submission" date="2021-02" db="EMBL/GenBank/DDBJ databases">
        <authorList>
            <person name="Dougan E. K."/>
            <person name="Rhodes N."/>
            <person name="Thang M."/>
            <person name="Chan C."/>
        </authorList>
    </citation>
    <scope>NUCLEOTIDE SEQUENCE</scope>
</reference>
<dbReference type="Pfam" id="PF00651">
    <property type="entry name" value="BTB"/>
    <property type="match status" value="1"/>
</dbReference>
<dbReference type="InterPro" id="IPR044714">
    <property type="entry name" value="AtSIBP1-like"/>
</dbReference>
<sequence length="259" mass="29214">MSKDAQQRTDTHTCQRSERTADSMAGTSDIELHFGVDSMRASSALLRAASPVFDGMLGAGMAEAQQRVIKVEVASKTDFELFYRLLFPASRKGKVGKKNVDALLAISDYYQVDFLKEACEKKLLRLPATVDRLIQAHKHGLKRQYQRCLSALALESKAEDMARIRHFSADILLDLVVRGQEVRTQNLQILRLEITSLQRTAVDSMKPVPSDLGPASIWNLTFAKDRDRGQHFDDATVRDLSKFKRELSQKLSHVLQLLR</sequence>
<gene>
    <name evidence="3" type="primary">bath-42</name>
    <name evidence="3" type="ORF">SNAT2548_LOCUS15756</name>
</gene>
<dbReference type="EMBL" id="CAJNDS010002057">
    <property type="protein sequence ID" value="CAE7299388.1"/>
    <property type="molecule type" value="Genomic_DNA"/>
</dbReference>
<name>A0A812NQR7_9DINO</name>
<dbReference type="InterPro" id="IPR011333">
    <property type="entry name" value="SKP1/BTB/POZ_sf"/>
</dbReference>
<organism evidence="3 4">
    <name type="scientific">Symbiodinium natans</name>
    <dbReference type="NCBI Taxonomy" id="878477"/>
    <lineage>
        <taxon>Eukaryota</taxon>
        <taxon>Sar</taxon>
        <taxon>Alveolata</taxon>
        <taxon>Dinophyceae</taxon>
        <taxon>Suessiales</taxon>
        <taxon>Symbiodiniaceae</taxon>
        <taxon>Symbiodinium</taxon>
    </lineage>
</organism>
<feature type="region of interest" description="Disordered" evidence="1">
    <location>
        <begin position="1"/>
        <end position="22"/>
    </location>
</feature>
<dbReference type="AlphaFoldDB" id="A0A812NQR7"/>
<dbReference type="PROSITE" id="PS50097">
    <property type="entry name" value="BTB"/>
    <property type="match status" value="1"/>
</dbReference>
<dbReference type="PANTHER" id="PTHR46672">
    <property type="entry name" value="OS08G0495500 PROTEIN-RELATED"/>
    <property type="match status" value="1"/>
</dbReference>
<evidence type="ECO:0000259" key="2">
    <source>
        <dbReference type="PROSITE" id="PS50097"/>
    </source>
</evidence>
<proteinExistence type="predicted"/>
<dbReference type="SMART" id="SM00225">
    <property type="entry name" value="BTB"/>
    <property type="match status" value="1"/>
</dbReference>
<evidence type="ECO:0000313" key="3">
    <source>
        <dbReference type="EMBL" id="CAE7299388.1"/>
    </source>
</evidence>
<protein>
    <submittedName>
        <fullName evidence="3">Bath-42 protein</fullName>
    </submittedName>
</protein>
<dbReference type="Proteomes" id="UP000604046">
    <property type="component" value="Unassembled WGS sequence"/>
</dbReference>
<evidence type="ECO:0000313" key="4">
    <source>
        <dbReference type="Proteomes" id="UP000604046"/>
    </source>
</evidence>
<dbReference type="SUPFAM" id="SSF54695">
    <property type="entry name" value="POZ domain"/>
    <property type="match status" value="1"/>
</dbReference>
<dbReference type="CDD" id="cd18186">
    <property type="entry name" value="BTB_POZ_ZBTB_KLHL-like"/>
    <property type="match status" value="1"/>
</dbReference>
<dbReference type="InterPro" id="IPR000210">
    <property type="entry name" value="BTB/POZ_dom"/>
</dbReference>
<comment type="caution">
    <text evidence="3">The sequence shown here is derived from an EMBL/GenBank/DDBJ whole genome shotgun (WGS) entry which is preliminary data.</text>
</comment>
<feature type="domain" description="BTB" evidence="2">
    <location>
        <begin position="28"/>
        <end position="87"/>
    </location>
</feature>
<feature type="compositionally biased region" description="Basic and acidic residues" evidence="1">
    <location>
        <begin position="1"/>
        <end position="21"/>
    </location>
</feature>
<accession>A0A812NQR7</accession>
<keyword evidence="4" id="KW-1185">Reference proteome</keyword>